<comment type="cofactor">
    <cofactor evidence="5">
        <name>heme</name>
        <dbReference type="ChEBI" id="CHEBI:30413"/>
    </cofactor>
</comment>
<keyword evidence="2 5" id="KW-0479">Metal-binding</keyword>
<keyword evidence="7" id="KW-1185">Reference proteome</keyword>
<dbReference type="InterPro" id="IPR036396">
    <property type="entry name" value="Cyt_P450_sf"/>
</dbReference>
<evidence type="ECO:0000256" key="3">
    <source>
        <dbReference type="ARBA" id="ARBA00023002"/>
    </source>
</evidence>
<evidence type="ECO:0000313" key="7">
    <source>
        <dbReference type="Proteomes" id="UP000554482"/>
    </source>
</evidence>
<proteinExistence type="inferred from homology"/>
<dbReference type="PANTHER" id="PTHR24296">
    <property type="entry name" value="CYTOCHROME P450"/>
    <property type="match status" value="1"/>
</dbReference>
<evidence type="ECO:0000256" key="4">
    <source>
        <dbReference type="ARBA" id="ARBA00023004"/>
    </source>
</evidence>
<dbReference type="EMBL" id="JABWDY010014517">
    <property type="protein sequence ID" value="KAF5197587.1"/>
    <property type="molecule type" value="Genomic_DNA"/>
</dbReference>
<dbReference type="GO" id="GO:0005506">
    <property type="term" value="F:iron ion binding"/>
    <property type="evidence" value="ECO:0007669"/>
    <property type="project" value="InterPro"/>
</dbReference>
<comment type="similarity">
    <text evidence="1">Belongs to the cytochrome P450 family.</text>
</comment>
<evidence type="ECO:0000256" key="2">
    <source>
        <dbReference type="ARBA" id="ARBA00022723"/>
    </source>
</evidence>
<keyword evidence="4 5" id="KW-0408">Iron</keyword>
<dbReference type="InterPro" id="IPR002401">
    <property type="entry name" value="Cyt_P450_E_grp-I"/>
</dbReference>
<feature type="binding site" description="axial binding residue" evidence="5">
    <location>
        <position position="315"/>
    </location>
    <ligand>
        <name>heme</name>
        <dbReference type="ChEBI" id="CHEBI:30413"/>
    </ligand>
    <ligandPart>
        <name>Fe</name>
        <dbReference type="ChEBI" id="CHEBI:18248"/>
    </ligandPart>
</feature>
<dbReference type="SUPFAM" id="SSF48264">
    <property type="entry name" value="Cytochrome P450"/>
    <property type="match status" value="1"/>
</dbReference>
<evidence type="ECO:0000256" key="1">
    <source>
        <dbReference type="ARBA" id="ARBA00010617"/>
    </source>
</evidence>
<dbReference type="Pfam" id="PF00067">
    <property type="entry name" value="p450"/>
    <property type="match status" value="1"/>
</dbReference>
<dbReference type="Proteomes" id="UP000554482">
    <property type="component" value="Unassembled WGS sequence"/>
</dbReference>
<dbReference type="InterPro" id="IPR001128">
    <property type="entry name" value="Cyt_P450"/>
</dbReference>
<protein>
    <submittedName>
        <fullName evidence="6">Cytochrome p450</fullName>
    </submittedName>
</protein>
<dbReference type="PRINTS" id="PR00385">
    <property type="entry name" value="P450"/>
</dbReference>
<keyword evidence="5" id="KW-0349">Heme</keyword>
<name>A0A7J6WKY7_THATH</name>
<dbReference type="GO" id="GO:0044550">
    <property type="term" value="P:secondary metabolite biosynthetic process"/>
    <property type="evidence" value="ECO:0007669"/>
    <property type="project" value="UniProtKB-ARBA"/>
</dbReference>
<evidence type="ECO:0000313" key="6">
    <source>
        <dbReference type="EMBL" id="KAF5197587.1"/>
    </source>
</evidence>
<comment type="caution">
    <text evidence="6">The sequence shown here is derived from an EMBL/GenBank/DDBJ whole genome shotgun (WGS) entry which is preliminary data.</text>
</comment>
<dbReference type="PRINTS" id="PR00463">
    <property type="entry name" value="EP450I"/>
</dbReference>
<keyword evidence="3" id="KW-0560">Oxidoreductase</keyword>
<dbReference type="GO" id="GO:0020037">
    <property type="term" value="F:heme binding"/>
    <property type="evidence" value="ECO:0007669"/>
    <property type="project" value="InterPro"/>
</dbReference>
<dbReference type="GO" id="GO:0016705">
    <property type="term" value="F:oxidoreductase activity, acting on paired donors, with incorporation or reduction of molecular oxygen"/>
    <property type="evidence" value="ECO:0007669"/>
    <property type="project" value="InterPro"/>
</dbReference>
<dbReference type="OrthoDB" id="1470350at2759"/>
<sequence>MASLELNTVSLRYYAFEIAANEINNRLLPLLQLAAAADHKNNKDCCLDLQDVFRRFTFDNICRFTFGLDPGCLQLSLPMSNFAVAFDLASKLSAERALLPSPYIWKIKRWFNIGSEKKLKSAIKLINELGDEIIRQRRLMMDYDNNNHDLLSRFMTTVTNDKYLRDIIISFILAGRDTVASALTCFFWILAKYPKVESAILDEAYHLMGSSQSVASFEQVHKMTYLQAALYESMRLYPPVQFDSKFAQERDILPNGTLVKRGTRVTYHTYAMGRMEEIWGSDCLEFKPERWLKNGLFSPVNAYKYPVFQAGIRVCVGKEMALLEMKSVVVALIRQFKMAPAEPNTGIRFAPGLTAALVGGHRVMVRERKKRK</sequence>
<evidence type="ECO:0000256" key="5">
    <source>
        <dbReference type="PIRSR" id="PIRSR602401-1"/>
    </source>
</evidence>
<organism evidence="6 7">
    <name type="scientific">Thalictrum thalictroides</name>
    <name type="common">Rue-anemone</name>
    <name type="synonym">Anemone thalictroides</name>
    <dbReference type="NCBI Taxonomy" id="46969"/>
    <lineage>
        <taxon>Eukaryota</taxon>
        <taxon>Viridiplantae</taxon>
        <taxon>Streptophyta</taxon>
        <taxon>Embryophyta</taxon>
        <taxon>Tracheophyta</taxon>
        <taxon>Spermatophyta</taxon>
        <taxon>Magnoliopsida</taxon>
        <taxon>Ranunculales</taxon>
        <taxon>Ranunculaceae</taxon>
        <taxon>Thalictroideae</taxon>
        <taxon>Thalictrum</taxon>
    </lineage>
</organism>
<dbReference type="AlphaFoldDB" id="A0A7J6WKY7"/>
<dbReference type="Gene3D" id="1.10.630.10">
    <property type="entry name" value="Cytochrome P450"/>
    <property type="match status" value="1"/>
</dbReference>
<accession>A0A7J6WKY7</accession>
<dbReference type="GO" id="GO:0004497">
    <property type="term" value="F:monooxygenase activity"/>
    <property type="evidence" value="ECO:0007669"/>
    <property type="project" value="InterPro"/>
</dbReference>
<reference evidence="6 7" key="1">
    <citation type="submission" date="2020-06" db="EMBL/GenBank/DDBJ databases">
        <title>Transcriptomic and genomic resources for Thalictrum thalictroides and T. hernandezii: Facilitating candidate gene discovery in an emerging model plant lineage.</title>
        <authorList>
            <person name="Arias T."/>
            <person name="Riano-Pachon D.M."/>
            <person name="Di Stilio V.S."/>
        </authorList>
    </citation>
    <scope>NUCLEOTIDE SEQUENCE [LARGE SCALE GENOMIC DNA]</scope>
    <source>
        <strain evidence="7">cv. WT478/WT964</strain>
        <tissue evidence="6">Leaves</tissue>
    </source>
</reference>
<gene>
    <name evidence="6" type="ORF">FRX31_012825</name>
</gene>